<accession>A0A2S0UHQ1</accession>
<sequence>MIGLPALTEATWPAASVRRVGPWAIREGQGGGQRVSAAGAAAGWRDADIPQAEAAMAALGQEPLFVIWPEDASLDAALAARGYRINDPVVAYAAPCAALADPAPPFLTTFPHWPPLGIAAALWAEAGTGPARLAVMDRATGPKCAILGRAGDRAAGVAFVAFHGELAMLHALEVAPQMRRQGVAHNILRAAAGWAQDQGAQTLALLVTEANAGARALYASLSMHVVGQYHYRKR</sequence>
<name>A0A2S0UHQ1_9RHOB</name>
<dbReference type="InterPro" id="IPR016181">
    <property type="entry name" value="Acyl_CoA_acyltransferase"/>
</dbReference>
<protein>
    <submittedName>
        <fullName evidence="4">GNAT family N-acetyltransferase</fullName>
    </submittedName>
</protein>
<evidence type="ECO:0000259" key="3">
    <source>
        <dbReference type="PROSITE" id="PS51186"/>
    </source>
</evidence>
<reference evidence="4 5" key="1">
    <citation type="submission" date="2018-04" db="EMBL/GenBank/DDBJ databases">
        <title>Genome sequencing of Gemmobacter.</title>
        <authorList>
            <person name="Yi H."/>
            <person name="Baek M.-G."/>
        </authorList>
    </citation>
    <scope>NUCLEOTIDE SEQUENCE [LARGE SCALE GENOMIC DNA]</scope>
    <source>
        <strain evidence="4 5">HYN0069</strain>
    </source>
</reference>
<dbReference type="PROSITE" id="PS51186">
    <property type="entry name" value="GNAT"/>
    <property type="match status" value="1"/>
</dbReference>
<dbReference type="AlphaFoldDB" id="A0A2S0UHQ1"/>
<feature type="domain" description="N-acetyltransferase" evidence="3">
    <location>
        <begin position="88"/>
        <end position="234"/>
    </location>
</feature>
<evidence type="ECO:0000256" key="1">
    <source>
        <dbReference type="ARBA" id="ARBA00022679"/>
    </source>
</evidence>
<dbReference type="SUPFAM" id="SSF55729">
    <property type="entry name" value="Acyl-CoA N-acyltransferases (Nat)"/>
    <property type="match status" value="1"/>
</dbReference>
<dbReference type="PANTHER" id="PTHR43420">
    <property type="entry name" value="ACETYLTRANSFERASE"/>
    <property type="match status" value="1"/>
</dbReference>
<keyword evidence="2" id="KW-0012">Acyltransferase</keyword>
<dbReference type="Gene3D" id="3.40.630.30">
    <property type="match status" value="1"/>
</dbReference>
<organism evidence="4 5">
    <name type="scientific">Paragemmobacter aquarius</name>
    <dbReference type="NCBI Taxonomy" id="2169400"/>
    <lineage>
        <taxon>Bacteria</taxon>
        <taxon>Pseudomonadati</taxon>
        <taxon>Pseudomonadota</taxon>
        <taxon>Alphaproteobacteria</taxon>
        <taxon>Rhodobacterales</taxon>
        <taxon>Paracoccaceae</taxon>
        <taxon>Paragemmobacter</taxon>
    </lineage>
</organism>
<dbReference type="RefSeq" id="WP_108434186.1">
    <property type="nucleotide sequence ID" value="NZ_CP028918.1"/>
</dbReference>
<dbReference type="Proteomes" id="UP000244496">
    <property type="component" value="Chromosome"/>
</dbReference>
<dbReference type="OrthoDB" id="7301318at2"/>
<dbReference type="InterPro" id="IPR050680">
    <property type="entry name" value="YpeA/RimI_acetyltransf"/>
</dbReference>
<keyword evidence="1 4" id="KW-0808">Transferase</keyword>
<dbReference type="GO" id="GO:0016747">
    <property type="term" value="F:acyltransferase activity, transferring groups other than amino-acyl groups"/>
    <property type="evidence" value="ECO:0007669"/>
    <property type="project" value="InterPro"/>
</dbReference>
<dbReference type="PANTHER" id="PTHR43420:SF51">
    <property type="entry name" value="PEPTIDYL-LYSINE N-ACETYLTRANSFERASE YIAC"/>
    <property type="match status" value="1"/>
</dbReference>
<dbReference type="Pfam" id="PF00583">
    <property type="entry name" value="Acetyltransf_1"/>
    <property type="match status" value="1"/>
</dbReference>
<evidence type="ECO:0000256" key="2">
    <source>
        <dbReference type="ARBA" id="ARBA00023315"/>
    </source>
</evidence>
<evidence type="ECO:0000313" key="5">
    <source>
        <dbReference type="Proteomes" id="UP000244496"/>
    </source>
</evidence>
<keyword evidence="5" id="KW-1185">Reference proteome</keyword>
<dbReference type="EMBL" id="CP028918">
    <property type="protein sequence ID" value="AWB47357.1"/>
    <property type="molecule type" value="Genomic_DNA"/>
</dbReference>
<proteinExistence type="predicted"/>
<evidence type="ECO:0000313" key="4">
    <source>
        <dbReference type="EMBL" id="AWB47357.1"/>
    </source>
</evidence>
<dbReference type="InterPro" id="IPR000182">
    <property type="entry name" value="GNAT_dom"/>
</dbReference>
<dbReference type="KEGG" id="geh:HYN69_01510"/>
<gene>
    <name evidence="4" type="ORF">HYN69_01510</name>
</gene>
<dbReference type="CDD" id="cd04301">
    <property type="entry name" value="NAT_SF"/>
    <property type="match status" value="1"/>
</dbReference>